<feature type="transmembrane region" description="Helical" evidence="1">
    <location>
        <begin position="131"/>
        <end position="154"/>
    </location>
</feature>
<evidence type="ECO:0000313" key="3">
    <source>
        <dbReference type="Proteomes" id="UP001218412"/>
    </source>
</evidence>
<evidence type="ECO:0000313" key="2">
    <source>
        <dbReference type="EMBL" id="WCR10197.1"/>
    </source>
</evidence>
<protein>
    <submittedName>
        <fullName evidence="2">Uncharacterized protein</fullName>
    </submittedName>
</protein>
<feature type="transmembrane region" description="Helical" evidence="1">
    <location>
        <begin position="69"/>
        <end position="86"/>
    </location>
</feature>
<feature type="transmembrane region" description="Helical" evidence="1">
    <location>
        <begin position="92"/>
        <end position="110"/>
    </location>
</feature>
<dbReference type="RefSeq" id="WP_272858254.1">
    <property type="nucleotide sequence ID" value="NZ_CP067134.1"/>
</dbReference>
<gene>
    <name evidence="2" type="ORF">JHW45_14150</name>
</gene>
<name>A0ABY7SUY8_9RHOB</name>
<dbReference type="Proteomes" id="UP001218412">
    <property type="component" value="Chromosome"/>
</dbReference>
<accession>A0ABY7SUY8</accession>
<feature type="transmembrane region" description="Helical" evidence="1">
    <location>
        <begin position="166"/>
        <end position="185"/>
    </location>
</feature>
<keyword evidence="1" id="KW-1133">Transmembrane helix</keyword>
<keyword evidence="1" id="KW-0812">Transmembrane</keyword>
<organism evidence="2 3">
    <name type="scientific">Paracoccus stylophorae</name>
    <dbReference type="NCBI Taxonomy" id="659350"/>
    <lineage>
        <taxon>Bacteria</taxon>
        <taxon>Pseudomonadati</taxon>
        <taxon>Pseudomonadota</taxon>
        <taxon>Alphaproteobacteria</taxon>
        <taxon>Rhodobacterales</taxon>
        <taxon>Paracoccaceae</taxon>
        <taxon>Paracoccus</taxon>
    </lineage>
</organism>
<feature type="transmembrane region" description="Helical" evidence="1">
    <location>
        <begin position="24"/>
        <end position="48"/>
    </location>
</feature>
<reference evidence="2 3" key="1">
    <citation type="submission" date="2021-01" db="EMBL/GenBank/DDBJ databases">
        <title>Biogeographic distribution of Paracoccus.</title>
        <authorList>
            <person name="Hollensteiner J."/>
            <person name="Leineberger J."/>
            <person name="Brinkhoff T."/>
            <person name="Daniel R."/>
        </authorList>
    </citation>
    <scope>NUCLEOTIDE SEQUENCE [LARGE SCALE GENOMIC DNA]</scope>
    <source>
        <strain evidence="2 3">LMG25392</strain>
    </source>
</reference>
<sequence length="232" mass="25483">MRLSNTAPVHGTTTNPGWSFDVRLAVWLVALDVTLVLIYLVLGYMVVIGRLGEIPHLLNVGRDWSLGEMIGYAKWIFLIAAMIVSYRRAPNFIFLALALLFIVTLADDTLQLHETHNRWTTRSGLIERSDLALREVGYFATVGLAVAVPLLIGWFRADPPLRRKVAPLLLLFGAIAFCGIGVDFIHASLPDRSVGSGLAGAVEDGGEMIFLSLMFSYAIATFWRPRPGSPSS</sequence>
<feature type="transmembrane region" description="Helical" evidence="1">
    <location>
        <begin position="206"/>
        <end position="223"/>
    </location>
</feature>
<dbReference type="EMBL" id="CP067134">
    <property type="protein sequence ID" value="WCR10197.1"/>
    <property type="molecule type" value="Genomic_DNA"/>
</dbReference>
<keyword evidence="1" id="KW-0472">Membrane</keyword>
<proteinExistence type="predicted"/>
<keyword evidence="3" id="KW-1185">Reference proteome</keyword>
<evidence type="ECO:0000256" key="1">
    <source>
        <dbReference type="SAM" id="Phobius"/>
    </source>
</evidence>